<keyword evidence="4" id="KW-0653">Protein transport</keyword>
<evidence type="ECO:0000313" key="6">
    <source>
        <dbReference type="EMBL" id="EWS73100.1"/>
    </source>
</evidence>
<keyword evidence="2" id="KW-0813">Transport</keyword>
<organism evidence="6 7">
    <name type="scientific">Tetrahymena thermophila (strain SB210)</name>
    <dbReference type="NCBI Taxonomy" id="312017"/>
    <lineage>
        <taxon>Eukaryota</taxon>
        <taxon>Sar</taxon>
        <taxon>Alveolata</taxon>
        <taxon>Ciliophora</taxon>
        <taxon>Intramacronucleata</taxon>
        <taxon>Oligohymenophorea</taxon>
        <taxon>Hymenostomatida</taxon>
        <taxon>Tetrahymenina</taxon>
        <taxon>Tetrahymenidae</taxon>
        <taxon>Tetrahymena</taxon>
    </lineage>
</organism>
<keyword evidence="3" id="KW-0963">Cytoplasm</keyword>
<dbReference type="GO" id="GO:0006914">
    <property type="term" value="P:autophagy"/>
    <property type="evidence" value="ECO:0007669"/>
    <property type="project" value="TreeGrafter"/>
</dbReference>
<dbReference type="Pfam" id="PF00780">
    <property type="entry name" value="CNH"/>
    <property type="match status" value="1"/>
</dbReference>
<dbReference type="PANTHER" id="PTHR12894:SF27">
    <property type="entry name" value="TRANSFORMING GROWTH FACTOR-BETA RECEPTOR-ASSOCIATED PROTEIN 1"/>
    <property type="match status" value="1"/>
</dbReference>
<keyword evidence="6" id="KW-0675">Receptor</keyword>
<dbReference type="GeneID" id="24440629"/>
<evidence type="ECO:0000256" key="4">
    <source>
        <dbReference type="ARBA" id="ARBA00022927"/>
    </source>
</evidence>
<dbReference type="SUPFAM" id="SSF50978">
    <property type="entry name" value="WD40 repeat-like"/>
    <property type="match status" value="1"/>
</dbReference>
<dbReference type="GO" id="GO:0015031">
    <property type="term" value="P:protein transport"/>
    <property type="evidence" value="ECO:0007669"/>
    <property type="project" value="UniProtKB-KW"/>
</dbReference>
<dbReference type="Pfam" id="PF10367">
    <property type="entry name" value="zf-Vps39_C"/>
    <property type="match status" value="1"/>
</dbReference>
<name>W7X1I2_TETTS</name>
<dbReference type="Proteomes" id="UP000009168">
    <property type="component" value="Unassembled WGS sequence"/>
</dbReference>
<dbReference type="AlphaFoldDB" id="W7X1I2"/>
<protein>
    <submittedName>
        <fullName evidence="6">Transforming growth beta receptor associated protein, putative</fullName>
    </submittedName>
</protein>
<dbReference type="InterPro" id="IPR032914">
    <property type="entry name" value="Vam6/VPS39/TRAP1"/>
</dbReference>
<sequence>MNFLQKAQVNVQNNIEQLGGLFESSWSLKVEAGQKITSIDQNSRNVYIGYQSGTINIYQINRNGLKLDYLKSQQQTKNKRFFSFKNSIDSLREFNNYLLILSEGSVLCADGDSLESLGTIVDKNCVMVVVNEVQQDRILVLTKKKEVLIFDLDEAPFRFRQLDKKIYLSEIPQQLIFFNEMIFYTTYRKDYCYLDINTNLEPKTLNVPKNQQQAYIKIISPEEMFVVISNNTGIFLTLEGQPKQKSTIQLDAQKIVFNIHMLEQFLIVFYEGSLIQIFNIDDCVLIQQMDIANRLNEGIVKFVTNYQNNQVVYFGSQTEIRNLYLVSFEDQISKLLQECNIEQAMQIFNQHYSKSNSMRQQRLEEFNIDACWSLLMHGKFNDAYKIIEDNYKYDIRQFIDSFTNDDDINIVIAKIKKNRLTAIVNSGKSTTSATLKNTDKEFREEILKFLIKLCTKNREHYLKFLNNKDITFDFYLSNHSAKFYTISRDRHKYSYSQNVASLQSYIEQQKNSEMNNSLIKSTIEQDNNSIIVPQDVEEEFDQNITAKQMLQQIDFYLITYLIMQNNEQELISVLSKNSNNCQDKYEELLLTLQSLMFVGPKHNEVLSRFYEYFQNYTEALLLWQECIENKKDLQEACENIARILKIFPKEKLISDFFPYVMEHKPEKAIEVFAVLDPNKYPPSQIKQLIIQTPNISLEVRNQLTGIYFEVLCMKFNYVDTNVHNSLADYYVRFLFSKYPKEKTYQEFKKDMEQVQQKGSLIDQEFVEKYKSFDKFLRNTEMLYDPEFILKFINNSYLQQQIIFLLCKLDQQEKALRILIDQKDHDTAQALCNQKQGKLVPILFKIYLEKYNETIEQDISNNSFISTSSRLSQVEVTKSKNTQQSKESKNEQMLYKNYLDDILYKYSYYQDLNPIDILNLIPDDWVIGSSSQIKTVTEYADQNQIRNRQNNNFMNSDNTNEENTALYEFLTQALSETLYAQRQVSCTKHASESLLLENKIKLINCKKAYITWYNDRKCAACNKTITESTIFVVYPNGVVAHQSCVSKSLTICPETGQDFVKTFKL</sequence>
<dbReference type="STRING" id="312017.W7X1I2"/>
<accession>W7X1I2</accession>
<reference evidence="7" key="1">
    <citation type="journal article" date="2006" name="PLoS Biol.">
        <title>Macronuclear genome sequence of the ciliate Tetrahymena thermophila, a model eukaryote.</title>
        <authorList>
            <person name="Eisen J.A."/>
            <person name="Coyne R.S."/>
            <person name="Wu M."/>
            <person name="Wu D."/>
            <person name="Thiagarajan M."/>
            <person name="Wortman J.R."/>
            <person name="Badger J.H."/>
            <person name="Ren Q."/>
            <person name="Amedeo P."/>
            <person name="Jones K.M."/>
            <person name="Tallon L.J."/>
            <person name="Delcher A.L."/>
            <person name="Salzberg S.L."/>
            <person name="Silva J.C."/>
            <person name="Haas B.J."/>
            <person name="Majoros W.H."/>
            <person name="Farzad M."/>
            <person name="Carlton J.M."/>
            <person name="Smith R.K. Jr."/>
            <person name="Garg J."/>
            <person name="Pearlman R.E."/>
            <person name="Karrer K.M."/>
            <person name="Sun L."/>
            <person name="Manning G."/>
            <person name="Elde N.C."/>
            <person name="Turkewitz A.P."/>
            <person name="Asai D.J."/>
            <person name="Wilkes D.E."/>
            <person name="Wang Y."/>
            <person name="Cai H."/>
            <person name="Collins K."/>
            <person name="Stewart B.A."/>
            <person name="Lee S.R."/>
            <person name="Wilamowska K."/>
            <person name="Weinberg Z."/>
            <person name="Ruzzo W.L."/>
            <person name="Wloga D."/>
            <person name="Gaertig J."/>
            <person name="Frankel J."/>
            <person name="Tsao C.-C."/>
            <person name="Gorovsky M.A."/>
            <person name="Keeling P.J."/>
            <person name="Waller R.F."/>
            <person name="Patron N.J."/>
            <person name="Cherry J.M."/>
            <person name="Stover N.A."/>
            <person name="Krieger C.J."/>
            <person name="del Toro C."/>
            <person name="Ryder H.F."/>
            <person name="Williamson S.C."/>
            <person name="Barbeau R.A."/>
            <person name="Hamilton E.P."/>
            <person name="Orias E."/>
        </authorList>
    </citation>
    <scope>NUCLEOTIDE SEQUENCE [LARGE SCALE GENOMIC DNA]</scope>
    <source>
        <strain evidence="7">SB210</strain>
    </source>
</reference>
<proteinExistence type="predicted"/>
<dbReference type="GO" id="GO:0005737">
    <property type="term" value="C:cytoplasm"/>
    <property type="evidence" value="ECO:0007669"/>
    <property type="project" value="UniProtKB-SubCell"/>
</dbReference>
<evidence type="ECO:0000256" key="1">
    <source>
        <dbReference type="ARBA" id="ARBA00004496"/>
    </source>
</evidence>
<evidence type="ECO:0000256" key="3">
    <source>
        <dbReference type="ARBA" id="ARBA00022490"/>
    </source>
</evidence>
<dbReference type="InParanoid" id="W7X1I2"/>
<dbReference type="GO" id="GO:0034058">
    <property type="term" value="P:endosomal vesicle fusion"/>
    <property type="evidence" value="ECO:0007669"/>
    <property type="project" value="TreeGrafter"/>
</dbReference>
<dbReference type="PANTHER" id="PTHR12894">
    <property type="entry name" value="CNH DOMAIN CONTAINING"/>
    <property type="match status" value="1"/>
</dbReference>
<dbReference type="GO" id="GO:0016020">
    <property type="term" value="C:membrane"/>
    <property type="evidence" value="ECO:0007669"/>
    <property type="project" value="TreeGrafter"/>
</dbReference>
<dbReference type="InterPro" id="IPR019453">
    <property type="entry name" value="VPS39/TGFA1_Znf"/>
</dbReference>
<dbReference type="InterPro" id="IPR001180">
    <property type="entry name" value="CNH_dom"/>
</dbReference>
<keyword evidence="7" id="KW-1185">Reference proteome</keyword>
<evidence type="ECO:0000259" key="5">
    <source>
        <dbReference type="PROSITE" id="PS50219"/>
    </source>
</evidence>
<evidence type="ECO:0000313" key="7">
    <source>
        <dbReference type="Proteomes" id="UP000009168"/>
    </source>
</evidence>
<dbReference type="PROSITE" id="PS50219">
    <property type="entry name" value="CNH"/>
    <property type="match status" value="1"/>
</dbReference>
<gene>
    <name evidence="6" type="ORF">TTHERM_000777289</name>
</gene>
<dbReference type="InterPro" id="IPR036322">
    <property type="entry name" value="WD40_repeat_dom_sf"/>
</dbReference>
<feature type="domain" description="CNH" evidence="5">
    <location>
        <begin position="33"/>
        <end position="304"/>
    </location>
</feature>
<dbReference type="KEGG" id="tet:TTHERM_000777289"/>
<dbReference type="EMBL" id="GG662606">
    <property type="protein sequence ID" value="EWS73100.1"/>
    <property type="molecule type" value="Genomic_DNA"/>
</dbReference>
<dbReference type="RefSeq" id="XP_012654371.1">
    <property type="nucleotide sequence ID" value="XM_012798917.1"/>
</dbReference>
<dbReference type="OrthoDB" id="5325112at2759"/>
<evidence type="ECO:0000256" key="2">
    <source>
        <dbReference type="ARBA" id="ARBA00022448"/>
    </source>
</evidence>
<comment type="subcellular location">
    <subcellularLocation>
        <location evidence="1">Cytoplasm</location>
    </subcellularLocation>
</comment>